<dbReference type="AlphaFoldDB" id="A0A0W0WBL9"/>
<dbReference type="STRING" id="466.Lmac_0810"/>
<keyword evidence="2" id="KW-1185">Reference proteome</keyword>
<reference evidence="1 2" key="1">
    <citation type="submission" date="2015-11" db="EMBL/GenBank/DDBJ databases">
        <title>Genomic analysis of 38 Legionella species identifies large and diverse effector repertoires.</title>
        <authorList>
            <person name="Burstein D."/>
            <person name="Amaro F."/>
            <person name="Zusman T."/>
            <person name="Lifshitz Z."/>
            <person name="Cohen O."/>
            <person name="Gilbert J.A."/>
            <person name="Pupko T."/>
            <person name="Shuman H.A."/>
            <person name="Segal G."/>
        </authorList>
    </citation>
    <scope>NUCLEOTIDE SEQUENCE [LARGE SCALE GENOMIC DNA]</scope>
    <source>
        <strain evidence="1 2">PX-1-G2-E2</strain>
    </source>
</reference>
<dbReference type="OrthoDB" id="5640839at2"/>
<evidence type="ECO:0008006" key="3">
    <source>
        <dbReference type="Google" id="ProtNLM"/>
    </source>
</evidence>
<proteinExistence type="predicted"/>
<name>A0A0W0WBL9_9GAMM</name>
<sequence>MDKKNTPKLNPDENKLKKEVEEGIEHADALYKQVKDKASEFYEESKKTVYDAQDNLKEYTDKLVQHVKEKPLTSLLIAGSVGFILSSLLKK</sequence>
<gene>
    <name evidence="1" type="ORF">Lmac_0810</name>
</gene>
<comment type="caution">
    <text evidence="1">The sequence shown here is derived from an EMBL/GenBank/DDBJ whole genome shotgun (WGS) entry which is preliminary data.</text>
</comment>
<dbReference type="PATRIC" id="fig|466.6.peg.866"/>
<dbReference type="RefSeq" id="WP_058451626.1">
    <property type="nucleotide sequence ID" value="NZ_CAAAIB010000015.1"/>
</dbReference>
<protein>
    <recommendedName>
        <fullName evidence="3">DUF883 domain-containing protein</fullName>
    </recommendedName>
</protein>
<evidence type="ECO:0000313" key="1">
    <source>
        <dbReference type="EMBL" id="KTD29635.1"/>
    </source>
</evidence>
<accession>A0A0W0WBL9</accession>
<dbReference type="EMBL" id="LNYL01000022">
    <property type="protein sequence ID" value="KTD29635.1"/>
    <property type="molecule type" value="Genomic_DNA"/>
</dbReference>
<organism evidence="1 2">
    <name type="scientific">Legionella maceachernii</name>
    <dbReference type="NCBI Taxonomy" id="466"/>
    <lineage>
        <taxon>Bacteria</taxon>
        <taxon>Pseudomonadati</taxon>
        <taxon>Pseudomonadota</taxon>
        <taxon>Gammaproteobacteria</taxon>
        <taxon>Legionellales</taxon>
        <taxon>Legionellaceae</taxon>
        <taxon>Legionella</taxon>
    </lineage>
</organism>
<evidence type="ECO:0000313" key="2">
    <source>
        <dbReference type="Proteomes" id="UP000054908"/>
    </source>
</evidence>
<dbReference type="Proteomes" id="UP000054908">
    <property type="component" value="Unassembled WGS sequence"/>
</dbReference>